<name>A0A1R3KHE1_COCAP</name>
<evidence type="ECO:0000313" key="2">
    <source>
        <dbReference type="EMBL" id="OMP06454.1"/>
    </source>
</evidence>
<gene>
    <name evidence="2" type="ORF">CCACVL1_01573</name>
</gene>
<feature type="non-terminal residue" evidence="2">
    <location>
        <position position="78"/>
    </location>
</feature>
<keyword evidence="2" id="KW-0808">Transferase</keyword>
<dbReference type="EMBL" id="AWWV01004912">
    <property type="protein sequence ID" value="OMP06454.1"/>
    <property type="molecule type" value="Genomic_DNA"/>
</dbReference>
<feature type="compositionally biased region" description="Basic residues" evidence="1">
    <location>
        <begin position="1"/>
        <end position="16"/>
    </location>
</feature>
<evidence type="ECO:0000256" key="1">
    <source>
        <dbReference type="SAM" id="MobiDB-lite"/>
    </source>
</evidence>
<accession>A0A1R3KHE1</accession>
<dbReference type="Proteomes" id="UP000188268">
    <property type="component" value="Unassembled WGS sequence"/>
</dbReference>
<dbReference type="Gramene" id="OMP06454">
    <property type="protein sequence ID" value="OMP06454"/>
    <property type="gene ID" value="CCACVL1_01573"/>
</dbReference>
<keyword evidence="2" id="KW-0418">Kinase</keyword>
<keyword evidence="2" id="KW-0675">Receptor</keyword>
<keyword evidence="3" id="KW-1185">Reference proteome</keyword>
<organism evidence="2 3">
    <name type="scientific">Corchorus capsularis</name>
    <name type="common">Jute</name>
    <dbReference type="NCBI Taxonomy" id="210143"/>
    <lineage>
        <taxon>Eukaryota</taxon>
        <taxon>Viridiplantae</taxon>
        <taxon>Streptophyta</taxon>
        <taxon>Embryophyta</taxon>
        <taxon>Tracheophyta</taxon>
        <taxon>Spermatophyta</taxon>
        <taxon>Magnoliopsida</taxon>
        <taxon>eudicotyledons</taxon>
        <taxon>Gunneridae</taxon>
        <taxon>Pentapetalae</taxon>
        <taxon>rosids</taxon>
        <taxon>malvids</taxon>
        <taxon>Malvales</taxon>
        <taxon>Malvaceae</taxon>
        <taxon>Grewioideae</taxon>
        <taxon>Apeibeae</taxon>
        <taxon>Corchorus</taxon>
    </lineage>
</organism>
<dbReference type="AlphaFoldDB" id="A0A1R3KHE1"/>
<dbReference type="GO" id="GO:0016301">
    <property type="term" value="F:kinase activity"/>
    <property type="evidence" value="ECO:0007669"/>
    <property type="project" value="UniProtKB-KW"/>
</dbReference>
<reference evidence="2 3" key="1">
    <citation type="submission" date="2013-09" db="EMBL/GenBank/DDBJ databases">
        <title>Corchorus capsularis genome sequencing.</title>
        <authorList>
            <person name="Alam M."/>
            <person name="Haque M.S."/>
            <person name="Islam M.S."/>
            <person name="Emdad E.M."/>
            <person name="Islam M.M."/>
            <person name="Ahmed B."/>
            <person name="Halim A."/>
            <person name="Hossen Q.M.M."/>
            <person name="Hossain M.Z."/>
            <person name="Ahmed R."/>
            <person name="Khan M.M."/>
            <person name="Islam R."/>
            <person name="Rashid M.M."/>
            <person name="Khan S.A."/>
            <person name="Rahman M.S."/>
            <person name="Alam M."/>
        </authorList>
    </citation>
    <scope>NUCLEOTIDE SEQUENCE [LARGE SCALE GENOMIC DNA]</scope>
    <source>
        <strain evidence="3">cv. CVL-1</strain>
        <tissue evidence="2">Whole seedling</tissue>
    </source>
</reference>
<sequence>MDFHSKSNRKGSKPNKKGNTIIPNPIKIRYDSVAEFITPLNLIATGGSCKVYRAIIDERDVAIKVLDDNNYKFRKYWE</sequence>
<proteinExistence type="predicted"/>
<comment type="caution">
    <text evidence="2">The sequence shown here is derived from an EMBL/GenBank/DDBJ whole genome shotgun (WGS) entry which is preliminary data.</text>
</comment>
<dbReference type="Gene3D" id="3.30.200.20">
    <property type="entry name" value="Phosphorylase Kinase, domain 1"/>
    <property type="match status" value="1"/>
</dbReference>
<feature type="region of interest" description="Disordered" evidence="1">
    <location>
        <begin position="1"/>
        <end position="20"/>
    </location>
</feature>
<dbReference type="InterPro" id="IPR011009">
    <property type="entry name" value="Kinase-like_dom_sf"/>
</dbReference>
<evidence type="ECO:0000313" key="3">
    <source>
        <dbReference type="Proteomes" id="UP000188268"/>
    </source>
</evidence>
<protein>
    <submittedName>
        <fullName evidence="2">Putative receptor-like protein kinase</fullName>
    </submittedName>
</protein>
<dbReference type="SUPFAM" id="SSF56112">
    <property type="entry name" value="Protein kinase-like (PK-like)"/>
    <property type="match status" value="1"/>
</dbReference>